<name>A0A2A6E1V8_9BACL</name>
<feature type="coiled-coil region" evidence="2">
    <location>
        <begin position="313"/>
        <end position="340"/>
    </location>
</feature>
<evidence type="ECO:0000256" key="2">
    <source>
        <dbReference type="SAM" id="Coils"/>
    </source>
</evidence>
<protein>
    <recommendedName>
        <fullName evidence="3">GAF domain-containing protein</fullName>
    </recommendedName>
</protein>
<dbReference type="Gene3D" id="1.10.10.2840">
    <property type="entry name" value="PucR C-terminal helix-turn-helix domain"/>
    <property type="match status" value="1"/>
</dbReference>
<dbReference type="Pfam" id="PF17853">
    <property type="entry name" value="GGDEF_2"/>
    <property type="match status" value="1"/>
</dbReference>
<dbReference type="InterPro" id="IPR051448">
    <property type="entry name" value="CdaR-like_regulators"/>
</dbReference>
<reference evidence="4 5" key="1">
    <citation type="submission" date="2016-12" db="EMBL/GenBank/DDBJ databases">
        <title>Candidatus Reconcilibacillus cellulovorans genome.</title>
        <authorList>
            <person name="Kolinko S."/>
            <person name="Wu Y.-W."/>
            <person name="Tachea F."/>
            <person name="Denzel E."/>
            <person name="Hiras J."/>
            <person name="Baecker N."/>
            <person name="Chan L.J."/>
            <person name="Eichorst S.A."/>
            <person name="Frey D."/>
            <person name="Adams P.D."/>
            <person name="Pray T."/>
            <person name="Tanjore D."/>
            <person name="Petzold C.J."/>
            <person name="Gladden J.M."/>
            <person name="Simmons B.A."/>
            <person name="Singer S.W."/>
        </authorList>
    </citation>
    <scope>NUCLEOTIDE SEQUENCE [LARGE SCALE GENOMIC DNA]</scope>
    <source>
        <strain evidence="4">JTherm</strain>
    </source>
</reference>
<dbReference type="AlphaFoldDB" id="A0A2A6E1V8"/>
<feature type="domain" description="GAF" evidence="3">
    <location>
        <begin position="192"/>
        <end position="317"/>
    </location>
</feature>
<comment type="similarity">
    <text evidence="1">Belongs to the CdaR family.</text>
</comment>
<keyword evidence="2" id="KW-0175">Coiled coil</keyword>
<dbReference type="PANTHER" id="PTHR33744">
    <property type="entry name" value="CARBOHYDRATE DIACID REGULATOR"/>
    <property type="match status" value="1"/>
</dbReference>
<organism evidence="4 5">
    <name type="scientific">Candidatus Reconcilbacillus cellulovorans</name>
    <dbReference type="NCBI Taxonomy" id="1906605"/>
    <lineage>
        <taxon>Bacteria</taxon>
        <taxon>Bacillati</taxon>
        <taxon>Bacillota</taxon>
        <taxon>Bacilli</taxon>
        <taxon>Bacillales</taxon>
        <taxon>Paenibacillaceae</taxon>
        <taxon>Candidatus Reconcilbacillus</taxon>
    </lineage>
</organism>
<dbReference type="InterPro" id="IPR025736">
    <property type="entry name" value="PucR_C-HTH_dom"/>
</dbReference>
<dbReference type="InterPro" id="IPR029016">
    <property type="entry name" value="GAF-like_dom_sf"/>
</dbReference>
<evidence type="ECO:0000313" key="5">
    <source>
        <dbReference type="Proteomes" id="UP000243688"/>
    </source>
</evidence>
<dbReference type="InterPro" id="IPR041522">
    <property type="entry name" value="CdaR_GGDEF"/>
</dbReference>
<evidence type="ECO:0000259" key="3">
    <source>
        <dbReference type="SMART" id="SM00065"/>
    </source>
</evidence>
<dbReference type="InterPro" id="IPR003018">
    <property type="entry name" value="GAF"/>
</dbReference>
<dbReference type="SUPFAM" id="SSF55781">
    <property type="entry name" value="GAF domain-like"/>
    <property type="match status" value="2"/>
</dbReference>
<dbReference type="EMBL" id="MOXJ01000006">
    <property type="protein sequence ID" value="PDO11004.1"/>
    <property type="molecule type" value="Genomic_DNA"/>
</dbReference>
<dbReference type="Pfam" id="PF13556">
    <property type="entry name" value="HTH_30"/>
    <property type="match status" value="1"/>
</dbReference>
<dbReference type="SMART" id="SM00065">
    <property type="entry name" value="GAF"/>
    <property type="match status" value="2"/>
</dbReference>
<evidence type="ECO:0000256" key="1">
    <source>
        <dbReference type="ARBA" id="ARBA00006754"/>
    </source>
</evidence>
<accession>A0A2A6E1V8</accession>
<gene>
    <name evidence="4" type="ORF">BLM47_04050</name>
</gene>
<dbReference type="Gene3D" id="3.30.450.40">
    <property type="match status" value="2"/>
</dbReference>
<dbReference type="InterPro" id="IPR042070">
    <property type="entry name" value="PucR_C-HTH_sf"/>
</dbReference>
<evidence type="ECO:0000313" key="4">
    <source>
        <dbReference type="EMBL" id="PDO11004.1"/>
    </source>
</evidence>
<dbReference type="PANTHER" id="PTHR33744:SF1">
    <property type="entry name" value="DNA-BINDING TRANSCRIPTIONAL ACTIVATOR ADER"/>
    <property type="match status" value="1"/>
</dbReference>
<feature type="domain" description="GAF" evidence="3">
    <location>
        <begin position="29"/>
        <end position="173"/>
    </location>
</feature>
<sequence length="734" mass="84466">MDALKERQLMDKIESHLRKTARRMVQFDSLDETVQYLIDSFCNQFPCDYVAICLKNEGTLAPVAVRGKAERLDGQFPIAIDRVLPRVLEEPLCSFDAVDGKERCAFLSRLEEEKFQTWFTVPIRSENDADLGLCVIGFRTFVPLVLEAGKLFEEYGKDIATALTLVRRKEQELNKIRGLEWLKENVYVGGASLEQIVANAVERAGRGTNAKAVFLYLYDERTNCLVLHPPVFGENDAPERIDLKDEYDLRAFFPYLEKPGGRETTIPLMVNLKMIGVLHAVARDGAAFAKDQLDFLQFISSYVSALIENAKLYRDEREGKERLEQLMARQQELVKQTVENEGFDNIAGMLSRMLGAPVWLFDRFFHLLFCHGADDGIRRSVVQAVVGQRRRLREGLQTEYWLAVDGNGEIGVFRITAGPDTLGYLAILLPKDRLDVVLRMTVHHALNVFAVQFIKQRLVLDVREQVKDSFFSQWLEGGRTAGDEILRYAHLFDWDVSQPHVVGALAFEPAGGPDGEGDNLFEIEEARNRIWDRLRDYLRRREPGVLLTRKDANFVVIVPADRAKESFRDKFCDRAERFAREELTGFRVYLGVSQEARRIEDYPLCYRQAHQTLALLRNRFRERRHMAFDELGAYAVLYRLDDPGLASLFIKSYLDPLLNYGKGKSTDLFETLRVYLQTNGNIKETAERLFIHRSSLKYRLEKIREVLDRDIDDAEQRFNLMLAYKLHDLFGDGP</sequence>
<dbReference type="Proteomes" id="UP000243688">
    <property type="component" value="Unassembled WGS sequence"/>
</dbReference>
<proteinExistence type="inferred from homology"/>
<comment type="caution">
    <text evidence="4">The sequence shown here is derived from an EMBL/GenBank/DDBJ whole genome shotgun (WGS) entry which is preliminary data.</text>
</comment>